<dbReference type="UniPathway" id="UPA00219"/>
<keyword evidence="3" id="KW-0808">Transferase</keyword>
<dbReference type="CDD" id="cd16913">
    <property type="entry name" value="YkuD_like"/>
    <property type="match status" value="1"/>
</dbReference>
<protein>
    <recommendedName>
        <fullName evidence="8">L,D-TPase catalytic domain-containing protein</fullName>
    </recommendedName>
</protein>
<dbReference type="SUPFAM" id="SSF141523">
    <property type="entry name" value="L,D-transpeptidase catalytic domain-like"/>
    <property type="match status" value="1"/>
</dbReference>
<evidence type="ECO:0000256" key="6">
    <source>
        <dbReference type="ARBA" id="ARBA00023316"/>
    </source>
</evidence>
<dbReference type="GO" id="GO:0009252">
    <property type="term" value="P:peptidoglycan biosynthetic process"/>
    <property type="evidence" value="ECO:0007669"/>
    <property type="project" value="UniProtKB-UniPathway"/>
</dbReference>
<organism evidence="9 10">
    <name type="scientific">Thiocystis violascens (strain ATCC 17096 / DSM 198 / 6111)</name>
    <name type="common">Chromatium violascens</name>
    <dbReference type="NCBI Taxonomy" id="765911"/>
    <lineage>
        <taxon>Bacteria</taxon>
        <taxon>Pseudomonadati</taxon>
        <taxon>Pseudomonadota</taxon>
        <taxon>Gammaproteobacteria</taxon>
        <taxon>Chromatiales</taxon>
        <taxon>Chromatiaceae</taxon>
        <taxon>Thiocystis</taxon>
    </lineage>
</organism>
<comment type="similarity">
    <text evidence="2">Belongs to the YkuD family.</text>
</comment>
<dbReference type="PANTHER" id="PTHR36699:SF1">
    <property type="entry name" value="L,D-TRANSPEPTIDASE YAFK-RELATED"/>
    <property type="match status" value="1"/>
</dbReference>
<keyword evidence="5 7" id="KW-0573">Peptidoglycan synthesis</keyword>
<evidence type="ECO:0000256" key="1">
    <source>
        <dbReference type="ARBA" id="ARBA00004752"/>
    </source>
</evidence>
<reference evidence="9 10" key="1">
    <citation type="submission" date="2012-06" db="EMBL/GenBank/DDBJ databases">
        <title>Complete sequence of Thiocystis violascens DSM 198.</title>
        <authorList>
            <consortium name="US DOE Joint Genome Institute"/>
            <person name="Lucas S."/>
            <person name="Han J."/>
            <person name="Lapidus A."/>
            <person name="Cheng J.-F."/>
            <person name="Goodwin L."/>
            <person name="Pitluck S."/>
            <person name="Peters L."/>
            <person name="Ovchinnikova G."/>
            <person name="Teshima H."/>
            <person name="Detter J.C."/>
            <person name="Han C."/>
            <person name="Tapia R."/>
            <person name="Land M."/>
            <person name="Hauser L."/>
            <person name="Kyrpides N."/>
            <person name="Ivanova N."/>
            <person name="Pagani I."/>
            <person name="Vogl K."/>
            <person name="Liu Z."/>
            <person name="Frigaard N.-U."/>
            <person name="Bryant D."/>
            <person name="Woyke T."/>
        </authorList>
    </citation>
    <scope>NUCLEOTIDE SEQUENCE [LARGE SCALE GENOMIC DNA]</scope>
    <source>
        <strain evidence="10">ATCC 17096 / DSM 198 / 6111</strain>
    </source>
</reference>
<dbReference type="Gene3D" id="2.40.440.10">
    <property type="entry name" value="L,D-transpeptidase catalytic domain-like"/>
    <property type="match status" value="1"/>
</dbReference>
<dbReference type="eggNOG" id="COG3034">
    <property type="taxonomic scope" value="Bacteria"/>
</dbReference>
<proteinExistence type="inferred from homology"/>
<dbReference type="GO" id="GO:0071555">
    <property type="term" value="P:cell wall organization"/>
    <property type="evidence" value="ECO:0007669"/>
    <property type="project" value="UniProtKB-UniRule"/>
</dbReference>
<evidence type="ECO:0000259" key="8">
    <source>
        <dbReference type="PROSITE" id="PS52029"/>
    </source>
</evidence>
<dbReference type="MEROPS" id="C82.A01"/>
<keyword evidence="6 7" id="KW-0961">Cell wall biogenesis/degradation</keyword>
<keyword evidence="4 7" id="KW-0133">Cell shape</keyword>
<name>I3YFN0_THIV6</name>
<keyword evidence="10" id="KW-1185">Reference proteome</keyword>
<dbReference type="InterPro" id="IPR005490">
    <property type="entry name" value="LD_TPept_cat_dom"/>
</dbReference>
<dbReference type="GO" id="GO:0008360">
    <property type="term" value="P:regulation of cell shape"/>
    <property type="evidence" value="ECO:0007669"/>
    <property type="project" value="UniProtKB-UniRule"/>
</dbReference>
<evidence type="ECO:0000256" key="7">
    <source>
        <dbReference type="PROSITE-ProRule" id="PRU01373"/>
    </source>
</evidence>
<dbReference type="KEGG" id="tvi:Thivi_3963"/>
<dbReference type="GO" id="GO:0004180">
    <property type="term" value="F:carboxypeptidase activity"/>
    <property type="evidence" value="ECO:0007669"/>
    <property type="project" value="UniProtKB-ARBA"/>
</dbReference>
<dbReference type="InterPro" id="IPR038063">
    <property type="entry name" value="Transpep_catalytic_dom"/>
</dbReference>
<feature type="active site" description="Proton donor/acceptor" evidence="7">
    <location>
        <position position="151"/>
    </location>
</feature>
<feature type="domain" description="L,D-TPase catalytic" evidence="8">
    <location>
        <begin position="61"/>
        <end position="195"/>
    </location>
</feature>
<evidence type="ECO:0000256" key="3">
    <source>
        <dbReference type="ARBA" id="ARBA00022679"/>
    </source>
</evidence>
<evidence type="ECO:0000256" key="4">
    <source>
        <dbReference type="ARBA" id="ARBA00022960"/>
    </source>
</evidence>
<gene>
    <name evidence="9" type="ordered locus">Thivi_3963</name>
</gene>
<feature type="active site" description="Nucleophile" evidence="7">
    <location>
        <position position="171"/>
    </location>
</feature>
<comment type="pathway">
    <text evidence="1 7">Cell wall biogenesis; peptidoglycan biosynthesis.</text>
</comment>
<evidence type="ECO:0000256" key="2">
    <source>
        <dbReference type="ARBA" id="ARBA00005992"/>
    </source>
</evidence>
<dbReference type="Pfam" id="PF03734">
    <property type="entry name" value="YkuD"/>
    <property type="match status" value="1"/>
</dbReference>
<dbReference type="GO" id="GO:0016740">
    <property type="term" value="F:transferase activity"/>
    <property type="evidence" value="ECO:0007669"/>
    <property type="project" value="UniProtKB-KW"/>
</dbReference>
<dbReference type="EMBL" id="CP003154">
    <property type="protein sequence ID" value="AFL75798.1"/>
    <property type="molecule type" value="Genomic_DNA"/>
</dbReference>
<dbReference type="RefSeq" id="WP_014780185.1">
    <property type="nucleotide sequence ID" value="NC_018012.1"/>
</dbReference>
<dbReference type="Proteomes" id="UP000006062">
    <property type="component" value="Chromosome"/>
</dbReference>
<sequence>MHLSQRGDRMGKRYSLLTALSLAILLAPAAPAMSFLPAFDLPESTENKTPEFRPPNPGMADRVVVKKAERRLYLMRGDQPLRTYPIALGFRPEGPKRLEGDGRTPEGRYVLDRRNPRSSYRKSLHLSYPNARDRLRAYTRGGRPGGMIMIHGQPNAHVGGTPRKGDWTFGCIAVSNPAIDEIWSLTADGTPIEILP</sequence>
<accession>I3YFN0</accession>
<evidence type="ECO:0000313" key="10">
    <source>
        <dbReference type="Proteomes" id="UP000006062"/>
    </source>
</evidence>
<dbReference type="AlphaFoldDB" id="I3YFN0"/>
<evidence type="ECO:0000313" key="9">
    <source>
        <dbReference type="EMBL" id="AFL75798.1"/>
    </source>
</evidence>
<dbReference type="PROSITE" id="PS52029">
    <property type="entry name" value="LD_TPASE"/>
    <property type="match status" value="1"/>
</dbReference>
<evidence type="ECO:0000256" key="5">
    <source>
        <dbReference type="ARBA" id="ARBA00022984"/>
    </source>
</evidence>
<dbReference type="HOGENOM" id="CLU_102842_0_0_6"/>
<dbReference type="PANTHER" id="PTHR36699">
    <property type="entry name" value="LD-TRANSPEPTIDASE"/>
    <property type="match status" value="1"/>
</dbReference>
<dbReference type="STRING" id="765911.Thivi_3963"/>